<feature type="transmembrane region" description="Helical" evidence="7">
    <location>
        <begin position="266"/>
        <end position="287"/>
    </location>
</feature>
<dbReference type="Proteomes" id="UP000029672">
    <property type="component" value="Chromosome"/>
</dbReference>
<evidence type="ECO:0000256" key="6">
    <source>
        <dbReference type="ARBA" id="ARBA00023136"/>
    </source>
</evidence>
<dbReference type="EMBL" id="CP009574">
    <property type="protein sequence ID" value="AIT10069.1"/>
    <property type="molecule type" value="Genomic_DNA"/>
</dbReference>
<dbReference type="Pfam" id="PF03601">
    <property type="entry name" value="Cons_hypoth698"/>
    <property type="match status" value="1"/>
</dbReference>
<feature type="transmembrane region" description="Helical" evidence="7">
    <location>
        <begin position="325"/>
        <end position="346"/>
    </location>
</feature>
<proteinExistence type="inferred from homology"/>
<dbReference type="PANTHER" id="PTHR30106">
    <property type="entry name" value="INNER MEMBRANE PROTEIN YEIH-RELATED"/>
    <property type="match status" value="1"/>
</dbReference>
<keyword evidence="5 7" id="KW-1133">Transmembrane helix</keyword>
<dbReference type="KEGG" id="frf:LO80_08870"/>
<feature type="transmembrane region" description="Helical" evidence="7">
    <location>
        <begin position="96"/>
        <end position="115"/>
    </location>
</feature>
<evidence type="ECO:0000256" key="2">
    <source>
        <dbReference type="ARBA" id="ARBA00007977"/>
    </source>
</evidence>
<dbReference type="HOGENOM" id="CLU_033541_0_0_6"/>
<protein>
    <submittedName>
        <fullName evidence="8">Membrane protein</fullName>
    </submittedName>
</protein>
<name>A0A097ER87_9GAMM</name>
<keyword evidence="4 7" id="KW-0812">Transmembrane</keyword>
<dbReference type="STRING" id="1547445.LO80_08870"/>
<feature type="transmembrane region" description="Helical" evidence="7">
    <location>
        <begin position="73"/>
        <end position="90"/>
    </location>
</feature>
<dbReference type="OrthoDB" id="9805703at2"/>
<dbReference type="AlphaFoldDB" id="A0A097ER87"/>
<dbReference type="RefSeq" id="WP_040010444.1">
    <property type="nucleotide sequence ID" value="NZ_CP009574.1"/>
</dbReference>
<dbReference type="InterPro" id="IPR018383">
    <property type="entry name" value="UPF0324_pro"/>
</dbReference>
<reference evidence="8 9" key="1">
    <citation type="submission" date="2014-10" db="EMBL/GenBank/DDBJ databases">
        <title>Whole genome sequence of Francisella endociliophora strain FSC1006, isolated from a laboratory culture of the marine ciliate Euplotes raikovi.</title>
        <authorList>
            <person name="Granberg M."/>
            <person name="Backman S."/>
            <person name="Lundmark E."/>
            <person name="Nilsson E."/>
            <person name="Karlsson E."/>
            <person name="Thelaus J."/>
            <person name="Ohrman C."/>
            <person name="Larkeryd A."/>
            <person name="Stenberg P."/>
        </authorList>
    </citation>
    <scope>NUCLEOTIDE SEQUENCE [LARGE SCALE GENOMIC DNA]</scope>
    <source>
        <strain evidence="8 9">FSC1006</strain>
    </source>
</reference>
<keyword evidence="3" id="KW-1003">Cell membrane</keyword>
<keyword evidence="9" id="KW-1185">Reference proteome</keyword>
<sequence>MKKHFTQPMICGVLLVAVLAGIAYFIAKIPAISDLGISPLIIGIVLGMALTHTPASKLIHQWKDGVVFSAKKILRFAIIFYGFNLTFQLIASVGLAGLSVSIIMLVSTLLIGIFLGTRVFGLDRDSSILVASGSAVCGAAAVLATEGTLKSEPYKAAMAVGTVVLFGTTAMFLYPILMKAGLLGQMSDAQYGIFAGGSIHEVAQVVAAGSGVSAHAEEIAVTVKMIRVMMLAPMLIVIGIWLAKSAASATGKAGTSPEKGSIKKIIPWFAIGFIVVAGFNSLDLVPVEAVNHIRVADQFLLAMAMTALGLETHVSKFIQAGIKPLLLALILFAWLFFGGLAITYGITSII</sequence>
<feature type="transmembrane region" description="Helical" evidence="7">
    <location>
        <begin position="35"/>
        <end position="52"/>
    </location>
</feature>
<evidence type="ECO:0000256" key="1">
    <source>
        <dbReference type="ARBA" id="ARBA00004651"/>
    </source>
</evidence>
<evidence type="ECO:0000256" key="7">
    <source>
        <dbReference type="SAM" id="Phobius"/>
    </source>
</evidence>
<evidence type="ECO:0000256" key="4">
    <source>
        <dbReference type="ARBA" id="ARBA00022692"/>
    </source>
</evidence>
<dbReference type="GO" id="GO:0005886">
    <property type="term" value="C:plasma membrane"/>
    <property type="evidence" value="ECO:0007669"/>
    <property type="project" value="UniProtKB-SubCell"/>
</dbReference>
<comment type="similarity">
    <text evidence="2">Belongs to the UPF0324 family.</text>
</comment>
<accession>A0A097ER87</accession>
<keyword evidence="6 7" id="KW-0472">Membrane</keyword>
<evidence type="ECO:0000256" key="5">
    <source>
        <dbReference type="ARBA" id="ARBA00022989"/>
    </source>
</evidence>
<comment type="subcellular location">
    <subcellularLocation>
        <location evidence="1">Cell membrane</location>
        <topology evidence="1">Multi-pass membrane protein</topology>
    </subcellularLocation>
</comment>
<organism evidence="8 9">
    <name type="scientific">Candidatus Francisella endociliophora</name>
    <dbReference type="NCBI Taxonomy" id="653937"/>
    <lineage>
        <taxon>Bacteria</taxon>
        <taxon>Pseudomonadati</taxon>
        <taxon>Pseudomonadota</taxon>
        <taxon>Gammaproteobacteria</taxon>
        <taxon>Thiotrichales</taxon>
        <taxon>Francisellaceae</taxon>
        <taxon>Francisella</taxon>
    </lineage>
</organism>
<evidence type="ECO:0000313" key="8">
    <source>
        <dbReference type="EMBL" id="AIT10069.1"/>
    </source>
</evidence>
<evidence type="ECO:0000313" key="9">
    <source>
        <dbReference type="Proteomes" id="UP000029672"/>
    </source>
</evidence>
<dbReference type="NCBIfam" id="TIGR00698">
    <property type="entry name" value="YeiH family putative sulfate export transporter"/>
    <property type="match status" value="1"/>
</dbReference>
<dbReference type="InterPro" id="IPR004630">
    <property type="entry name" value="UPF0324_YeiH-like"/>
</dbReference>
<dbReference type="eggNOG" id="COG2855">
    <property type="taxonomic scope" value="Bacteria"/>
</dbReference>
<feature type="transmembrane region" description="Helical" evidence="7">
    <location>
        <begin position="228"/>
        <end position="246"/>
    </location>
</feature>
<dbReference type="PANTHER" id="PTHR30106:SF2">
    <property type="entry name" value="UPF0324 INNER MEMBRANE PROTEIN YEIH"/>
    <property type="match status" value="1"/>
</dbReference>
<evidence type="ECO:0000256" key="3">
    <source>
        <dbReference type="ARBA" id="ARBA00022475"/>
    </source>
</evidence>
<gene>
    <name evidence="8" type="ORF">LO80_08870</name>
</gene>
<feature type="transmembrane region" description="Helical" evidence="7">
    <location>
        <begin position="127"/>
        <end position="144"/>
    </location>
</feature>
<feature type="transmembrane region" description="Helical" evidence="7">
    <location>
        <begin position="156"/>
        <end position="177"/>
    </location>
</feature>